<gene>
    <name evidence="2" type="ORF">PPYR1160_LOCUS9034</name>
</gene>
<evidence type="ECO:0000256" key="1">
    <source>
        <dbReference type="SAM" id="MobiDB-lite"/>
    </source>
</evidence>
<dbReference type="EMBL" id="HBEA01011823">
    <property type="protein sequence ID" value="CAD8259532.1"/>
    <property type="molecule type" value="Transcribed_RNA"/>
</dbReference>
<feature type="compositionally biased region" description="Pro residues" evidence="1">
    <location>
        <begin position="41"/>
        <end position="50"/>
    </location>
</feature>
<protein>
    <submittedName>
        <fullName evidence="2">Uncharacterized protein</fullName>
    </submittedName>
</protein>
<proteinExistence type="predicted"/>
<dbReference type="AlphaFoldDB" id="A0A7R9U9U3"/>
<sequence length="178" mass="19621">MDPRMYQALPQPPAPGPGWTLPQEDLRPPMPSAWPPRLDIAPPPPPPPPGRWEAAEWRGDMEQHFKANFVALEQVEASRVRVRERPRHPMVAVGASAQRPRDLAWQRPPDGVEPLANAASGEALSDDSTGRPDVREAPELLPEAQKTPSPKEPQREAEAGKSSTRPALSSPLEKKRKS</sequence>
<feature type="region of interest" description="Disordered" evidence="1">
    <location>
        <begin position="82"/>
        <end position="178"/>
    </location>
</feature>
<reference evidence="2" key="1">
    <citation type="submission" date="2021-01" db="EMBL/GenBank/DDBJ databases">
        <authorList>
            <person name="Corre E."/>
            <person name="Pelletier E."/>
            <person name="Niang G."/>
            <person name="Scheremetjew M."/>
            <person name="Finn R."/>
            <person name="Kale V."/>
            <person name="Holt S."/>
            <person name="Cochrane G."/>
            <person name="Meng A."/>
            <person name="Brown T."/>
            <person name="Cohen L."/>
        </authorList>
    </citation>
    <scope>NUCLEOTIDE SEQUENCE</scope>
    <source>
        <strain evidence="2">CCMP2078</strain>
    </source>
</reference>
<name>A0A7R9U9U3_9STRA</name>
<feature type="compositionally biased region" description="Basic and acidic residues" evidence="1">
    <location>
        <begin position="128"/>
        <end position="138"/>
    </location>
</feature>
<evidence type="ECO:0000313" key="2">
    <source>
        <dbReference type="EMBL" id="CAD8259532.1"/>
    </source>
</evidence>
<accession>A0A7R9U9U3</accession>
<organism evidence="2">
    <name type="scientific">Pinguiococcus pyrenoidosus</name>
    <dbReference type="NCBI Taxonomy" id="172671"/>
    <lineage>
        <taxon>Eukaryota</taxon>
        <taxon>Sar</taxon>
        <taxon>Stramenopiles</taxon>
        <taxon>Ochrophyta</taxon>
        <taxon>Pinguiophyceae</taxon>
        <taxon>Pinguiochrysidales</taxon>
        <taxon>Pinguiochrysidaceae</taxon>
        <taxon>Pinguiococcus</taxon>
    </lineage>
</organism>
<feature type="region of interest" description="Disordered" evidence="1">
    <location>
        <begin position="1"/>
        <end position="53"/>
    </location>
</feature>